<comment type="subcellular location">
    <subcellularLocation>
        <location evidence="1">Cell outer membrane</location>
        <topology evidence="1">Single-pass membrane protein</topology>
    </subcellularLocation>
    <subcellularLocation>
        <location evidence="2">Periplasm</location>
    </subcellularLocation>
</comment>
<dbReference type="InterPro" id="IPR012902">
    <property type="entry name" value="N_methyl_site"/>
</dbReference>
<sequence>MKSTQGFTLIELLIVIAIIGILAAVLIPNLLGAQKRAYDTGAQACAKSIQTAEATWQIDKQTYAATGTGATAINGATDGIAANCMDAKMAVATTGTPNGTTYTITVGDIRGSKTYTVTPTTLTSAAGAPAAAAPLPAN</sequence>
<evidence type="ECO:0000256" key="4">
    <source>
        <dbReference type="ARBA" id="ARBA00022692"/>
    </source>
</evidence>
<keyword evidence="5" id="KW-0574">Periplasm</keyword>
<dbReference type="PANTHER" id="PTHR30093:SF44">
    <property type="entry name" value="TYPE II SECRETION SYSTEM CORE PROTEIN G"/>
    <property type="match status" value="1"/>
</dbReference>
<dbReference type="PROSITE" id="PS00409">
    <property type="entry name" value="PROKAR_NTER_METHYL"/>
    <property type="match status" value="1"/>
</dbReference>
<dbReference type="Pfam" id="PF07963">
    <property type="entry name" value="N_methyl"/>
    <property type="match status" value="1"/>
</dbReference>
<dbReference type="AlphaFoldDB" id="A0A418V8W1"/>
<evidence type="ECO:0000256" key="6">
    <source>
        <dbReference type="ARBA" id="ARBA00022989"/>
    </source>
</evidence>
<reference evidence="10 11" key="1">
    <citation type="submission" date="2018-09" db="EMBL/GenBank/DDBJ databases">
        <authorList>
            <person name="Zhu H."/>
        </authorList>
    </citation>
    <scope>NUCLEOTIDE SEQUENCE [LARGE SCALE GENOMIC DNA]</scope>
    <source>
        <strain evidence="10 11">K2S05-167</strain>
    </source>
</reference>
<keyword evidence="6 9" id="KW-1133">Transmembrane helix</keyword>
<proteinExistence type="predicted"/>
<dbReference type="PANTHER" id="PTHR30093">
    <property type="entry name" value="GENERAL SECRETION PATHWAY PROTEIN G"/>
    <property type="match status" value="1"/>
</dbReference>
<dbReference type="SUPFAM" id="SSF54523">
    <property type="entry name" value="Pili subunits"/>
    <property type="match status" value="1"/>
</dbReference>
<evidence type="ECO:0000256" key="5">
    <source>
        <dbReference type="ARBA" id="ARBA00022764"/>
    </source>
</evidence>
<evidence type="ECO:0000313" key="10">
    <source>
        <dbReference type="EMBL" id="RJF72523.1"/>
    </source>
</evidence>
<dbReference type="InterPro" id="IPR045584">
    <property type="entry name" value="Pilin-like"/>
</dbReference>
<evidence type="ECO:0000256" key="8">
    <source>
        <dbReference type="ARBA" id="ARBA00023237"/>
    </source>
</evidence>
<comment type="caution">
    <text evidence="10">The sequence shown here is derived from an EMBL/GenBank/DDBJ whole genome shotgun (WGS) entry which is preliminary data.</text>
</comment>
<organism evidence="10 11">
    <name type="scientific">Deinococcus cavernae</name>
    <dbReference type="NCBI Taxonomy" id="2320857"/>
    <lineage>
        <taxon>Bacteria</taxon>
        <taxon>Thermotogati</taxon>
        <taxon>Deinococcota</taxon>
        <taxon>Deinococci</taxon>
        <taxon>Deinococcales</taxon>
        <taxon>Deinococcaceae</taxon>
        <taxon>Deinococcus</taxon>
    </lineage>
</organism>
<dbReference type="OrthoDB" id="73176at2"/>
<dbReference type="GO" id="GO:0042597">
    <property type="term" value="C:periplasmic space"/>
    <property type="evidence" value="ECO:0007669"/>
    <property type="project" value="UniProtKB-SubCell"/>
</dbReference>
<evidence type="ECO:0000256" key="1">
    <source>
        <dbReference type="ARBA" id="ARBA00004203"/>
    </source>
</evidence>
<feature type="transmembrane region" description="Helical" evidence="9">
    <location>
        <begin position="6"/>
        <end position="27"/>
    </location>
</feature>
<dbReference type="Gene3D" id="3.30.700.10">
    <property type="entry name" value="Glycoprotein, Type 4 Pilin"/>
    <property type="match status" value="1"/>
</dbReference>
<dbReference type="RefSeq" id="WP_119764738.1">
    <property type="nucleotide sequence ID" value="NZ_QYUJ01000014.1"/>
</dbReference>
<accession>A0A418V8W1</accession>
<keyword evidence="7 9" id="KW-0472">Membrane</keyword>
<keyword evidence="3" id="KW-0488">Methylation</keyword>
<keyword evidence="8" id="KW-0998">Cell outer membrane</keyword>
<gene>
    <name evidence="10" type="ORF">D3875_14160</name>
</gene>
<dbReference type="NCBIfam" id="TIGR02532">
    <property type="entry name" value="IV_pilin_GFxxxE"/>
    <property type="match status" value="1"/>
</dbReference>
<dbReference type="Proteomes" id="UP000286287">
    <property type="component" value="Unassembled WGS sequence"/>
</dbReference>
<name>A0A418V8W1_9DEIO</name>
<dbReference type="GO" id="GO:0009279">
    <property type="term" value="C:cell outer membrane"/>
    <property type="evidence" value="ECO:0007669"/>
    <property type="project" value="UniProtKB-SubCell"/>
</dbReference>
<protein>
    <submittedName>
        <fullName evidence="10">Prepilin-type N-terminal cleavage/methylation domain-containing protein</fullName>
    </submittedName>
</protein>
<keyword evidence="4 9" id="KW-0812">Transmembrane</keyword>
<evidence type="ECO:0000256" key="7">
    <source>
        <dbReference type="ARBA" id="ARBA00023136"/>
    </source>
</evidence>
<keyword evidence="11" id="KW-1185">Reference proteome</keyword>
<evidence type="ECO:0000256" key="2">
    <source>
        <dbReference type="ARBA" id="ARBA00004418"/>
    </source>
</evidence>
<evidence type="ECO:0000256" key="3">
    <source>
        <dbReference type="ARBA" id="ARBA00022481"/>
    </source>
</evidence>
<evidence type="ECO:0000256" key="9">
    <source>
        <dbReference type="SAM" id="Phobius"/>
    </source>
</evidence>
<evidence type="ECO:0000313" key="11">
    <source>
        <dbReference type="Proteomes" id="UP000286287"/>
    </source>
</evidence>
<dbReference type="EMBL" id="QYUJ01000014">
    <property type="protein sequence ID" value="RJF72523.1"/>
    <property type="molecule type" value="Genomic_DNA"/>
</dbReference>